<dbReference type="Proteomes" id="UP000694570">
    <property type="component" value="Unplaced"/>
</dbReference>
<dbReference type="AlphaFoldDB" id="A0A8D1C571"/>
<sequence>MFIAALFTVAKTWKQPKGPSTDEWIKKIWYIYTMGYYSAITKNKIMPFAATCMELEILILSELDQKEKDKYHTLSLICEILSMAQMILSTKQKQIMDMEGRLVVARGAESGMGGEFGIGGCKL</sequence>
<protein>
    <recommendedName>
        <fullName evidence="3">DUF1725 domain-containing protein</fullName>
    </recommendedName>
</protein>
<dbReference type="Ensembl" id="ENSSSCT00030040737.1">
    <property type="protein sequence ID" value="ENSSSCP00030018606.1"/>
    <property type="gene ID" value="ENSSSCG00030029264.1"/>
</dbReference>
<name>A0A8D1C571_PIG</name>
<reference evidence="1" key="1">
    <citation type="submission" date="2025-08" db="UniProtKB">
        <authorList>
            <consortium name="Ensembl"/>
        </authorList>
    </citation>
    <scope>IDENTIFICATION</scope>
</reference>
<evidence type="ECO:0000313" key="2">
    <source>
        <dbReference type="Proteomes" id="UP000694570"/>
    </source>
</evidence>
<accession>A0A8D1C571</accession>
<evidence type="ECO:0000313" key="1">
    <source>
        <dbReference type="Ensembl" id="ENSSSCP00030018606.1"/>
    </source>
</evidence>
<organism evidence="1 2">
    <name type="scientific">Sus scrofa</name>
    <name type="common">Pig</name>
    <dbReference type="NCBI Taxonomy" id="9823"/>
    <lineage>
        <taxon>Eukaryota</taxon>
        <taxon>Metazoa</taxon>
        <taxon>Chordata</taxon>
        <taxon>Craniata</taxon>
        <taxon>Vertebrata</taxon>
        <taxon>Euteleostomi</taxon>
        <taxon>Mammalia</taxon>
        <taxon>Eutheria</taxon>
        <taxon>Laurasiatheria</taxon>
        <taxon>Artiodactyla</taxon>
        <taxon>Suina</taxon>
        <taxon>Suidae</taxon>
        <taxon>Sus</taxon>
    </lineage>
</organism>
<evidence type="ECO:0008006" key="3">
    <source>
        <dbReference type="Google" id="ProtNLM"/>
    </source>
</evidence>
<proteinExistence type="predicted"/>